<dbReference type="InterPro" id="IPR005135">
    <property type="entry name" value="Endo/exonuclease/phosphatase"/>
</dbReference>
<dbReference type="Pfam" id="PF00078">
    <property type="entry name" value="RVT_1"/>
    <property type="match status" value="1"/>
</dbReference>
<protein>
    <submittedName>
        <fullName evidence="2">RNA-directed DNA polymerase from transposon BS</fullName>
    </submittedName>
</protein>
<accession>A0AAD9QS69</accession>
<name>A0AAD9QS69_ACRCE</name>
<feature type="domain" description="Reverse transcriptase" evidence="1">
    <location>
        <begin position="175"/>
        <end position="419"/>
    </location>
</feature>
<keyword evidence="2" id="KW-0808">Transferase</keyword>
<sequence>MSKSKIDLLFINETKLDLTIDDAELYLPGFELIRKDRVRKGRNGGRACFYVRCNLNYYIRDDLSSENLELLVLEITRLRSRPFLVSTWYRPPDSPVSFFNDFEEVVMKIDAENWEFFLLGDLNVDLTPGITSANAIKLQHILDIYGLDQLITEPTRVTMNSCTLIDHCITNSPDEIAKSGVVHLAISDHALIYMTHKANEYLNANNLLSHCQSGFRSLHSTLTALVDAANSWSVNIDNGLVNGVVFIDLKKAFDTIDQNILLRKFRLYGVDTISIKWFESYLLHRSQRCSLADQFSNAAPFSCGIPQGSNLGPLLFLVYINDLPNCLRLTSPRMFADDTNITFAASTLIDLEKGLNTELRSLNQWLISNKLSLNVAKTEYMVTGSNQRLHSFSDEQINIEIDAKLVTKVKEAKSLGVIIDEHLSWSNHIDALSKKISSAIGALKRIRPFISEHTALQIYQALILPH</sequence>
<dbReference type="PROSITE" id="PS50878">
    <property type="entry name" value="RT_POL"/>
    <property type="match status" value="1"/>
</dbReference>
<gene>
    <name evidence="2" type="ORF">P5673_010013</name>
</gene>
<dbReference type="AlphaFoldDB" id="A0AAD9QS69"/>
<evidence type="ECO:0000313" key="2">
    <source>
        <dbReference type="EMBL" id="KAK2566488.1"/>
    </source>
</evidence>
<keyword evidence="3" id="KW-1185">Reference proteome</keyword>
<evidence type="ECO:0000313" key="3">
    <source>
        <dbReference type="Proteomes" id="UP001249851"/>
    </source>
</evidence>
<reference evidence="2" key="2">
    <citation type="journal article" date="2023" name="Science">
        <title>Genomic signatures of disease resistance in endangered staghorn corals.</title>
        <authorList>
            <person name="Vollmer S.V."/>
            <person name="Selwyn J.D."/>
            <person name="Despard B.A."/>
            <person name="Roesel C.L."/>
        </authorList>
    </citation>
    <scope>NUCLEOTIDE SEQUENCE</scope>
    <source>
        <strain evidence="2">K2</strain>
    </source>
</reference>
<keyword evidence="2" id="KW-0548">Nucleotidyltransferase</keyword>
<reference evidence="2" key="1">
    <citation type="journal article" date="2023" name="G3 (Bethesda)">
        <title>Whole genome assembly and annotation of the endangered Caribbean coral Acropora cervicornis.</title>
        <authorList>
            <person name="Selwyn J.D."/>
            <person name="Vollmer S.V."/>
        </authorList>
    </citation>
    <scope>NUCLEOTIDE SEQUENCE</scope>
    <source>
        <strain evidence="2">K2</strain>
    </source>
</reference>
<comment type="caution">
    <text evidence="2">The sequence shown here is derived from an EMBL/GenBank/DDBJ whole genome shotgun (WGS) entry which is preliminary data.</text>
</comment>
<dbReference type="EMBL" id="JARQWQ010000017">
    <property type="protein sequence ID" value="KAK2566488.1"/>
    <property type="molecule type" value="Genomic_DNA"/>
</dbReference>
<dbReference type="Pfam" id="PF03372">
    <property type="entry name" value="Exo_endo_phos"/>
    <property type="match status" value="1"/>
</dbReference>
<keyword evidence="2" id="KW-0695">RNA-directed DNA polymerase</keyword>
<dbReference type="Gene3D" id="3.60.10.10">
    <property type="entry name" value="Endonuclease/exonuclease/phosphatase"/>
    <property type="match status" value="1"/>
</dbReference>
<proteinExistence type="predicted"/>
<organism evidence="2 3">
    <name type="scientific">Acropora cervicornis</name>
    <name type="common">Staghorn coral</name>
    <dbReference type="NCBI Taxonomy" id="6130"/>
    <lineage>
        <taxon>Eukaryota</taxon>
        <taxon>Metazoa</taxon>
        <taxon>Cnidaria</taxon>
        <taxon>Anthozoa</taxon>
        <taxon>Hexacorallia</taxon>
        <taxon>Scleractinia</taxon>
        <taxon>Astrocoeniina</taxon>
        <taxon>Acroporidae</taxon>
        <taxon>Acropora</taxon>
    </lineage>
</organism>
<evidence type="ECO:0000259" key="1">
    <source>
        <dbReference type="PROSITE" id="PS50878"/>
    </source>
</evidence>
<dbReference type="InterPro" id="IPR036691">
    <property type="entry name" value="Endo/exonu/phosph_ase_sf"/>
</dbReference>
<dbReference type="InterPro" id="IPR000477">
    <property type="entry name" value="RT_dom"/>
</dbReference>
<dbReference type="Proteomes" id="UP001249851">
    <property type="component" value="Unassembled WGS sequence"/>
</dbReference>
<dbReference type="GO" id="GO:0003964">
    <property type="term" value="F:RNA-directed DNA polymerase activity"/>
    <property type="evidence" value="ECO:0007669"/>
    <property type="project" value="UniProtKB-KW"/>
</dbReference>
<dbReference type="PANTHER" id="PTHR33332">
    <property type="entry name" value="REVERSE TRANSCRIPTASE DOMAIN-CONTAINING PROTEIN"/>
    <property type="match status" value="1"/>
</dbReference>
<dbReference type="SUPFAM" id="SSF56219">
    <property type="entry name" value="DNase I-like"/>
    <property type="match status" value="1"/>
</dbReference>